<evidence type="ECO:0000313" key="3">
    <source>
        <dbReference type="Proteomes" id="UP000034471"/>
    </source>
</evidence>
<reference evidence="2 3" key="1">
    <citation type="journal article" date="2015" name="Nature">
        <title>rRNA introns, odd ribosomes, and small enigmatic genomes across a large radiation of phyla.</title>
        <authorList>
            <person name="Brown C.T."/>
            <person name="Hug L.A."/>
            <person name="Thomas B.C."/>
            <person name="Sharon I."/>
            <person name="Castelle C.J."/>
            <person name="Singh A."/>
            <person name="Wilkins M.J."/>
            <person name="Williams K.H."/>
            <person name="Banfield J.F."/>
        </authorList>
    </citation>
    <scope>NUCLEOTIDE SEQUENCE [LARGE SCALE GENOMIC DNA]</scope>
</reference>
<dbReference type="AlphaFoldDB" id="A0A0G0HIF1"/>
<dbReference type="STRING" id="1618481.US54_C0012G0047"/>
<keyword evidence="1" id="KW-0812">Transmembrane</keyword>
<comment type="caution">
    <text evidence="2">The sequence shown here is derived from an EMBL/GenBank/DDBJ whole genome shotgun (WGS) entry which is preliminary data.</text>
</comment>
<sequence>MKQAQKQYIFFGFIIIILLAVGVFFYVKSKPSKQNAQEKKSVFEEPTEIIPTVDSSVKVDIEGRKDAVIKISGIQTGTDSIEYQLTYATASGGNEGVLGVITKITNSKAEKDVTFGTCSSGVCRYHEIDGPVTGVFKFSGTYGDRLLETTFEL</sequence>
<protein>
    <submittedName>
        <fullName evidence="2">Uncharacterized protein</fullName>
    </submittedName>
</protein>
<gene>
    <name evidence="2" type="ORF">US54_C0012G0047</name>
</gene>
<evidence type="ECO:0000256" key="1">
    <source>
        <dbReference type="SAM" id="Phobius"/>
    </source>
</evidence>
<dbReference type="EMBL" id="LBTJ01000012">
    <property type="protein sequence ID" value="KKQ38350.1"/>
    <property type="molecule type" value="Genomic_DNA"/>
</dbReference>
<name>A0A0G0HIF1_9BACT</name>
<proteinExistence type="predicted"/>
<keyword evidence="1" id="KW-0472">Membrane</keyword>
<evidence type="ECO:0000313" key="2">
    <source>
        <dbReference type="EMBL" id="KKQ38350.1"/>
    </source>
</evidence>
<accession>A0A0G0HIF1</accession>
<dbReference type="Proteomes" id="UP000034471">
    <property type="component" value="Unassembled WGS sequence"/>
</dbReference>
<feature type="transmembrane region" description="Helical" evidence="1">
    <location>
        <begin position="7"/>
        <end position="27"/>
    </location>
</feature>
<organism evidence="2 3">
    <name type="scientific">Candidatus Roizmanbacteria bacterium GW2011_GWA2_37_7</name>
    <dbReference type="NCBI Taxonomy" id="1618481"/>
    <lineage>
        <taxon>Bacteria</taxon>
        <taxon>Candidatus Roizmaniibacteriota</taxon>
    </lineage>
</organism>
<keyword evidence="1" id="KW-1133">Transmembrane helix</keyword>